<organism evidence="7 8">
    <name type="scientific">Dioszegia hungarica</name>
    <dbReference type="NCBI Taxonomy" id="4972"/>
    <lineage>
        <taxon>Eukaryota</taxon>
        <taxon>Fungi</taxon>
        <taxon>Dikarya</taxon>
        <taxon>Basidiomycota</taxon>
        <taxon>Agaricomycotina</taxon>
        <taxon>Tremellomycetes</taxon>
        <taxon>Tremellales</taxon>
        <taxon>Bulleribasidiaceae</taxon>
        <taxon>Dioszegia</taxon>
    </lineage>
</organism>
<dbReference type="InterPro" id="IPR006599">
    <property type="entry name" value="CARP_motif"/>
</dbReference>
<protein>
    <recommendedName>
        <fullName evidence="3 4">Adenylyl cyclase-associated protein</fullName>
    </recommendedName>
</protein>
<gene>
    <name evidence="7" type="ORF">MKK02DRAFT_30651</name>
</gene>
<dbReference type="PROSITE" id="PS01088">
    <property type="entry name" value="CAP_1"/>
    <property type="match status" value="1"/>
</dbReference>
<feature type="compositionally biased region" description="Low complexity" evidence="5">
    <location>
        <begin position="261"/>
        <end position="288"/>
    </location>
</feature>
<feature type="region of interest" description="Disordered" evidence="5">
    <location>
        <begin position="248"/>
        <end position="339"/>
    </location>
</feature>
<dbReference type="PANTHER" id="PTHR10652">
    <property type="entry name" value="ADENYLYL CYCLASE-ASSOCIATED PROTEIN"/>
    <property type="match status" value="1"/>
</dbReference>
<dbReference type="Proteomes" id="UP001164286">
    <property type="component" value="Unassembled WGS sequence"/>
</dbReference>
<accession>A0AA38GZX7</accession>
<name>A0AA38GZX7_9TREE</name>
<dbReference type="InterPro" id="IPR053950">
    <property type="entry name" value="CAP_N"/>
</dbReference>
<feature type="compositionally biased region" description="Polar residues" evidence="5">
    <location>
        <begin position="313"/>
        <end position="326"/>
    </location>
</feature>
<evidence type="ECO:0000256" key="1">
    <source>
        <dbReference type="ARBA" id="ARBA00007659"/>
    </source>
</evidence>
<dbReference type="InterPro" id="IPR016098">
    <property type="entry name" value="CAP/MinC_C"/>
</dbReference>
<dbReference type="InterPro" id="IPR036223">
    <property type="entry name" value="CAP_C_sf"/>
</dbReference>
<dbReference type="Gene3D" id="1.25.40.330">
    <property type="entry name" value="Adenylate cyclase-associated CAP, N-terminal domain"/>
    <property type="match status" value="1"/>
</dbReference>
<keyword evidence="8" id="KW-1185">Reference proteome</keyword>
<dbReference type="InterPro" id="IPR028417">
    <property type="entry name" value="CAP_CS_C"/>
</dbReference>
<dbReference type="Gene3D" id="2.160.20.70">
    <property type="match status" value="1"/>
</dbReference>
<evidence type="ECO:0000256" key="3">
    <source>
        <dbReference type="ARBA" id="ARBA00072052"/>
    </source>
</evidence>
<dbReference type="EMBL" id="JAKWFO010000015">
    <property type="protein sequence ID" value="KAI9632103.1"/>
    <property type="molecule type" value="Genomic_DNA"/>
</dbReference>
<dbReference type="InterPro" id="IPR013912">
    <property type="entry name" value="Adenylate_cyclase-assoc_CAP_C"/>
</dbReference>
<feature type="compositionally biased region" description="Polar residues" evidence="5">
    <location>
        <begin position="45"/>
        <end position="55"/>
    </location>
</feature>
<dbReference type="GO" id="GO:0019933">
    <property type="term" value="P:cAMP-mediated signaling"/>
    <property type="evidence" value="ECO:0007669"/>
    <property type="project" value="TreeGrafter"/>
</dbReference>
<dbReference type="PANTHER" id="PTHR10652:SF0">
    <property type="entry name" value="ADENYLYL CYCLASE-ASSOCIATED PROTEIN"/>
    <property type="match status" value="1"/>
</dbReference>
<dbReference type="SUPFAM" id="SSF101278">
    <property type="entry name" value="N-terminal domain of adenylylcyclase associated protein, CAP"/>
    <property type="match status" value="1"/>
</dbReference>
<feature type="domain" description="C-CAP/cofactor C-like" evidence="6">
    <location>
        <begin position="354"/>
        <end position="491"/>
    </location>
</feature>
<dbReference type="PROSITE" id="PS51329">
    <property type="entry name" value="C_CAP_COFACTOR_C"/>
    <property type="match status" value="1"/>
</dbReference>
<proteinExistence type="inferred from homology"/>
<evidence type="ECO:0000256" key="2">
    <source>
        <dbReference type="ARBA" id="ARBA00054756"/>
    </source>
</evidence>
<evidence type="ECO:0000313" key="8">
    <source>
        <dbReference type="Proteomes" id="UP001164286"/>
    </source>
</evidence>
<dbReference type="GO" id="GO:0008179">
    <property type="term" value="F:adenylate cyclase binding"/>
    <property type="evidence" value="ECO:0007669"/>
    <property type="project" value="TreeGrafter"/>
</dbReference>
<dbReference type="InterPro" id="IPR017901">
    <property type="entry name" value="C-CAP_CF_C-like"/>
</dbReference>
<sequence>MNDTTAPNGGMHNLGTILKRLEAVTSRLEDAAIHGSLGSAGGAQTGRSPAMSTHESVGGAAAGGAAAASAPPPAASEEPAAPHVQAYQELISGPLKEFTSKSEALGGVVAQHAALLPPLLQAQLDFLSLASKHAKPATKDLPALLGPQGQAISAIVEAKDKLGRGKEGREWGACLSTVGEGVSAWGWVQVEPAPAPFIGEMKNASQFWADRVTKQFKETKPEAIAWAKSFTALIDALQAYVKQHHTTGVTWNPRGPPAPSSVPASSSAPAAAPSTAPSAPAAKSTPSGGPSGLLASLNQGGAVTSGLRKVDPSQMTHKNPELRTSSAVPAADEKKAAPVVKPKPAFGAAAAKKPAKTELEGGNRWSVEYHEDNRDIQITDTAISHVVHIFQCRNSTIRITGKVNAVTMVNCKKVALVLDSAVSALSITSSPSFEVQITGTVPTIQVDNTDGGQLYLSKEGMGGVEIITSKTSAINISTPEGEDGDLVERPVPEQMKTVVRGGKLVTEIVEHKG</sequence>
<feature type="region of interest" description="Disordered" evidence="5">
    <location>
        <begin position="38"/>
        <end position="80"/>
    </location>
</feature>
<dbReference type="SMART" id="SM00673">
    <property type="entry name" value="CARP"/>
    <property type="match status" value="2"/>
</dbReference>
<dbReference type="InterPro" id="IPR036222">
    <property type="entry name" value="CAP_N_sf"/>
</dbReference>
<dbReference type="GO" id="GO:0005737">
    <property type="term" value="C:cytoplasm"/>
    <property type="evidence" value="ECO:0007669"/>
    <property type="project" value="TreeGrafter"/>
</dbReference>
<evidence type="ECO:0000256" key="5">
    <source>
        <dbReference type="SAM" id="MobiDB-lite"/>
    </source>
</evidence>
<dbReference type="InterPro" id="IPR018106">
    <property type="entry name" value="CAP_CS_N"/>
</dbReference>
<dbReference type="Pfam" id="PF08603">
    <property type="entry name" value="CAP_C"/>
    <property type="match status" value="1"/>
</dbReference>
<dbReference type="AlphaFoldDB" id="A0AA38GZX7"/>
<comment type="similarity">
    <text evidence="1 4">Belongs to the CAP family.</text>
</comment>
<dbReference type="SUPFAM" id="SSF69340">
    <property type="entry name" value="C-terminal domain of adenylylcyclase associated protein"/>
    <property type="match status" value="1"/>
</dbReference>
<dbReference type="GeneID" id="77727305"/>
<dbReference type="InterPro" id="IPR001837">
    <property type="entry name" value="Adenylate_cyclase-assoc_CAP"/>
</dbReference>
<dbReference type="InterPro" id="IPR013992">
    <property type="entry name" value="Adenylate_cyclase-assoc_CAP_N"/>
</dbReference>
<evidence type="ECO:0000259" key="6">
    <source>
        <dbReference type="PROSITE" id="PS51329"/>
    </source>
</evidence>
<comment type="caution">
    <text evidence="7">The sequence shown here is derived from an EMBL/GenBank/DDBJ whole genome shotgun (WGS) entry which is preliminary data.</text>
</comment>
<evidence type="ECO:0000256" key="4">
    <source>
        <dbReference type="RuleBase" id="RU000647"/>
    </source>
</evidence>
<dbReference type="FunFam" id="1.25.40.330:FF:000001">
    <property type="entry name" value="Adenylyl cyclase-associated protein"/>
    <property type="match status" value="1"/>
</dbReference>
<evidence type="ECO:0000313" key="7">
    <source>
        <dbReference type="EMBL" id="KAI9632103.1"/>
    </source>
</evidence>
<dbReference type="GO" id="GO:0007015">
    <property type="term" value="P:actin filament organization"/>
    <property type="evidence" value="ECO:0007669"/>
    <property type="project" value="TreeGrafter"/>
</dbReference>
<dbReference type="Pfam" id="PF21938">
    <property type="entry name" value="CAP_N"/>
    <property type="match status" value="1"/>
</dbReference>
<dbReference type="GO" id="GO:0003779">
    <property type="term" value="F:actin binding"/>
    <property type="evidence" value="ECO:0007669"/>
    <property type="project" value="InterPro"/>
</dbReference>
<feature type="compositionally biased region" description="Low complexity" evidence="5">
    <location>
        <begin position="63"/>
        <end position="80"/>
    </location>
</feature>
<comment type="function">
    <text evidence="2">The N-terminal domain binds to adenylyl cyclase, thereby enabling adenylyl cyclase to be activated by upstream regulatory signals, such as Ras. The C-terminal domain is required for normal cellular morphology and growth control.</text>
</comment>
<dbReference type="RefSeq" id="XP_052941880.1">
    <property type="nucleotide sequence ID" value="XM_053088100.1"/>
</dbReference>
<reference evidence="7" key="1">
    <citation type="journal article" date="2022" name="G3 (Bethesda)">
        <title>High quality genome of the basidiomycete yeast Dioszegia hungarica PDD-24b-2 isolated from cloud water.</title>
        <authorList>
            <person name="Jarrige D."/>
            <person name="Haridas S."/>
            <person name="Bleykasten-Grosshans C."/>
            <person name="Joly M."/>
            <person name="Nadalig T."/>
            <person name="Sancelme M."/>
            <person name="Vuilleumier S."/>
            <person name="Grigoriev I.V."/>
            <person name="Amato P."/>
            <person name="Bringel F."/>
        </authorList>
    </citation>
    <scope>NUCLEOTIDE SEQUENCE</scope>
    <source>
        <strain evidence="7">PDD-24b-2</strain>
    </source>
</reference>
<dbReference type="Pfam" id="PF01213">
    <property type="entry name" value="CAP_N-CM"/>
    <property type="match status" value="1"/>
</dbReference>
<dbReference type="PROSITE" id="PS01089">
    <property type="entry name" value="CAP_2"/>
    <property type="match status" value="1"/>
</dbReference>